<organism evidence="9 10">
    <name type="scientific">Hansschlegelia plantiphila</name>
    <dbReference type="NCBI Taxonomy" id="374655"/>
    <lineage>
        <taxon>Bacteria</taxon>
        <taxon>Pseudomonadati</taxon>
        <taxon>Pseudomonadota</taxon>
        <taxon>Alphaproteobacteria</taxon>
        <taxon>Hyphomicrobiales</taxon>
        <taxon>Methylopilaceae</taxon>
        <taxon>Hansschlegelia</taxon>
    </lineage>
</organism>
<dbReference type="SUPFAM" id="SSF55874">
    <property type="entry name" value="ATPase domain of HSP90 chaperone/DNA topoisomerase II/histidine kinase"/>
    <property type="match status" value="1"/>
</dbReference>
<dbReference type="Gene3D" id="3.30.450.20">
    <property type="entry name" value="PAS domain"/>
    <property type="match status" value="1"/>
</dbReference>
<dbReference type="GO" id="GO:0004673">
    <property type="term" value="F:protein histidine kinase activity"/>
    <property type="evidence" value="ECO:0007669"/>
    <property type="project" value="UniProtKB-EC"/>
</dbReference>
<dbReference type="InterPro" id="IPR011495">
    <property type="entry name" value="Sig_transdc_His_kin_sub2_dim/P"/>
</dbReference>
<evidence type="ECO:0000256" key="7">
    <source>
        <dbReference type="ARBA" id="ARBA00022840"/>
    </source>
</evidence>
<sequence length="351" mass="37439">MAAPGLAHGEATNLALAVISSSNVPLLLLDGDLSVVAASASFCETFDLIAADVPNRPVFLLGDGEWDTPQLRAALGATAAGFSELEGYEIALVRAGRETRQVLVNARKLDYADAANIRLVLSAADVTDTRVAEKIKDDLFRDKDILLRELQHRVANSLQIISSVLLQSARRVQSSETREHLHDAHNRVMSIAAVQHQLATSHLGAVELRSYLAQLCQSLGASMIRDHTQLKLEVSADDSAVDADISVSLGLIVTELVINALKHAFPGGRVGRIVIGYQAEAPNWTLWVSDDGVGMPAHPEHAKAGLGTSIVEALARQLNAHVHMTSGGPGTRVSIVYMHSGARSLSAQRAV</sequence>
<dbReference type="GO" id="GO:0005524">
    <property type="term" value="F:ATP binding"/>
    <property type="evidence" value="ECO:0007669"/>
    <property type="project" value="UniProtKB-KW"/>
</dbReference>
<dbReference type="PANTHER" id="PTHR41523:SF8">
    <property type="entry name" value="ETHYLENE RESPONSE SENSOR PROTEIN"/>
    <property type="match status" value="1"/>
</dbReference>
<name>A0A9W6MVK9_9HYPH</name>
<proteinExistence type="predicted"/>
<keyword evidence="10" id="KW-1185">Reference proteome</keyword>
<keyword evidence="5" id="KW-0547">Nucleotide-binding</keyword>
<evidence type="ECO:0000256" key="5">
    <source>
        <dbReference type="ARBA" id="ARBA00022741"/>
    </source>
</evidence>
<keyword evidence="4" id="KW-0808">Transferase</keyword>
<keyword evidence="3" id="KW-0597">Phosphoprotein</keyword>
<dbReference type="SUPFAM" id="SSF55785">
    <property type="entry name" value="PYP-like sensor domain (PAS domain)"/>
    <property type="match status" value="1"/>
</dbReference>
<accession>A0A9W6MVK9</accession>
<dbReference type="EMBL" id="BSFI01000008">
    <property type="protein sequence ID" value="GLK68544.1"/>
    <property type="molecule type" value="Genomic_DNA"/>
</dbReference>
<keyword evidence="7" id="KW-0067">ATP-binding</keyword>
<evidence type="ECO:0000256" key="1">
    <source>
        <dbReference type="ARBA" id="ARBA00000085"/>
    </source>
</evidence>
<comment type="catalytic activity">
    <reaction evidence="1">
        <text>ATP + protein L-histidine = ADP + protein N-phospho-L-histidine.</text>
        <dbReference type="EC" id="2.7.13.3"/>
    </reaction>
</comment>
<dbReference type="Gene3D" id="3.30.565.10">
    <property type="entry name" value="Histidine kinase-like ATPase, C-terminal domain"/>
    <property type="match status" value="1"/>
</dbReference>
<dbReference type="SMART" id="SM00387">
    <property type="entry name" value="HATPase_c"/>
    <property type="match status" value="1"/>
</dbReference>
<dbReference type="Pfam" id="PF07568">
    <property type="entry name" value="HisKA_2"/>
    <property type="match status" value="1"/>
</dbReference>
<evidence type="ECO:0000256" key="3">
    <source>
        <dbReference type="ARBA" id="ARBA00022553"/>
    </source>
</evidence>
<dbReference type="RefSeq" id="WP_271168777.1">
    <property type="nucleotide sequence ID" value="NZ_BSFI01000008.1"/>
</dbReference>
<dbReference type="InterPro" id="IPR003594">
    <property type="entry name" value="HATPase_dom"/>
</dbReference>
<reference evidence="9" key="2">
    <citation type="submission" date="2023-01" db="EMBL/GenBank/DDBJ databases">
        <authorList>
            <person name="Sun Q."/>
            <person name="Evtushenko L."/>
        </authorList>
    </citation>
    <scope>NUCLEOTIDE SEQUENCE</scope>
    <source>
        <strain evidence="9">VKM B-2347</strain>
    </source>
</reference>
<dbReference type="InterPro" id="IPR036890">
    <property type="entry name" value="HATPase_C_sf"/>
</dbReference>
<dbReference type="Pfam" id="PF02518">
    <property type="entry name" value="HATPase_c"/>
    <property type="match status" value="1"/>
</dbReference>
<dbReference type="EC" id="2.7.13.3" evidence="2"/>
<evidence type="ECO:0000256" key="2">
    <source>
        <dbReference type="ARBA" id="ARBA00012438"/>
    </source>
</evidence>
<evidence type="ECO:0000313" key="10">
    <source>
        <dbReference type="Proteomes" id="UP001143372"/>
    </source>
</evidence>
<keyword evidence="6 9" id="KW-0418">Kinase</keyword>
<dbReference type="Proteomes" id="UP001143372">
    <property type="component" value="Unassembled WGS sequence"/>
</dbReference>
<reference evidence="9" key="1">
    <citation type="journal article" date="2014" name="Int. J. Syst. Evol. Microbiol.">
        <title>Complete genome sequence of Corynebacterium casei LMG S-19264T (=DSM 44701T), isolated from a smear-ripened cheese.</title>
        <authorList>
            <consortium name="US DOE Joint Genome Institute (JGI-PGF)"/>
            <person name="Walter F."/>
            <person name="Albersmeier A."/>
            <person name="Kalinowski J."/>
            <person name="Ruckert C."/>
        </authorList>
    </citation>
    <scope>NUCLEOTIDE SEQUENCE</scope>
    <source>
        <strain evidence="9">VKM B-2347</strain>
    </source>
</reference>
<evidence type="ECO:0000313" key="9">
    <source>
        <dbReference type="EMBL" id="GLK68544.1"/>
    </source>
</evidence>
<gene>
    <name evidence="9" type="ORF">GCM10008179_21820</name>
</gene>
<comment type="caution">
    <text evidence="9">The sequence shown here is derived from an EMBL/GenBank/DDBJ whole genome shotgun (WGS) entry which is preliminary data.</text>
</comment>
<dbReference type="InterPro" id="IPR035965">
    <property type="entry name" value="PAS-like_dom_sf"/>
</dbReference>
<evidence type="ECO:0000256" key="4">
    <source>
        <dbReference type="ARBA" id="ARBA00022679"/>
    </source>
</evidence>
<dbReference type="AlphaFoldDB" id="A0A9W6MVK9"/>
<evidence type="ECO:0000256" key="6">
    <source>
        <dbReference type="ARBA" id="ARBA00022777"/>
    </source>
</evidence>
<evidence type="ECO:0000259" key="8">
    <source>
        <dbReference type="SMART" id="SM00387"/>
    </source>
</evidence>
<protein>
    <recommendedName>
        <fullName evidence="2">histidine kinase</fullName>
        <ecNumber evidence="2">2.7.13.3</ecNumber>
    </recommendedName>
</protein>
<dbReference type="PANTHER" id="PTHR41523">
    <property type="entry name" value="TWO-COMPONENT SYSTEM SENSOR PROTEIN"/>
    <property type="match status" value="1"/>
</dbReference>
<feature type="domain" description="Histidine kinase/HSP90-like ATPase" evidence="8">
    <location>
        <begin position="244"/>
        <end position="341"/>
    </location>
</feature>